<protein>
    <recommendedName>
        <fullName evidence="1">Pectinesterase inhibitor domain-containing protein</fullName>
    </recommendedName>
</protein>
<evidence type="ECO:0000259" key="1">
    <source>
        <dbReference type="Pfam" id="PF04043"/>
    </source>
</evidence>
<reference evidence="2 3" key="1">
    <citation type="submission" date="2022-03" db="EMBL/GenBank/DDBJ databases">
        <authorList>
            <person name="Macdonald S."/>
            <person name="Ahmed S."/>
            <person name="Newling K."/>
        </authorList>
    </citation>
    <scope>NUCLEOTIDE SEQUENCE [LARGE SCALE GENOMIC DNA]</scope>
</reference>
<dbReference type="Gene3D" id="1.20.140.40">
    <property type="entry name" value="Invertase/pectin methylesterase inhibitor family protein"/>
    <property type="match status" value="1"/>
</dbReference>
<keyword evidence="3" id="KW-1185">Reference proteome</keyword>
<dbReference type="Proteomes" id="UP001642260">
    <property type="component" value="Unassembled WGS sequence"/>
</dbReference>
<dbReference type="Pfam" id="PF04043">
    <property type="entry name" value="PMEI"/>
    <property type="match status" value="1"/>
</dbReference>
<evidence type="ECO:0000313" key="3">
    <source>
        <dbReference type="Proteomes" id="UP001642260"/>
    </source>
</evidence>
<dbReference type="SUPFAM" id="SSF101148">
    <property type="entry name" value="Plant invertase/pectin methylesterase inhibitor"/>
    <property type="match status" value="1"/>
</dbReference>
<proteinExistence type="predicted"/>
<name>A0ABC8J2F3_ERUVS</name>
<dbReference type="InterPro" id="IPR035513">
    <property type="entry name" value="Invertase/methylesterase_inhib"/>
</dbReference>
<gene>
    <name evidence="2" type="ORF">ERUC_LOCUS4280</name>
</gene>
<sequence length="86" mass="9482">MSEVTLEDCQKNYQNALEQLDDSVSGMLANTHADVDVWLHAAISAIESCDSALVSRVGNDAELSEKNNIFLKLCKNALMINMRLNP</sequence>
<dbReference type="NCBIfam" id="TIGR01614">
    <property type="entry name" value="PME_inhib"/>
    <property type="match status" value="1"/>
</dbReference>
<evidence type="ECO:0000313" key="2">
    <source>
        <dbReference type="EMBL" id="CAH8306153.1"/>
    </source>
</evidence>
<dbReference type="EMBL" id="CAKOAT010064043">
    <property type="protein sequence ID" value="CAH8306153.1"/>
    <property type="molecule type" value="Genomic_DNA"/>
</dbReference>
<accession>A0ABC8J2F3</accession>
<comment type="caution">
    <text evidence="2">The sequence shown here is derived from an EMBL/GenBank/DDBJ whole genome shotgun (WGS) entry which is preliminary data.</text>
</comment>
<dbReference type="InterPro" id="IPR006501">
    <property type="entry name" value="Pectinesterase_inhib_dom"/>
</dbReference>
<organism evidence="2 3">
    <name type="scientific">Eruca vesicaria subsp. sativa</name>
    <name type="common">Garden rocket</name>
    <name type="synonym">Eruca sativa</name>
    <dbReference type="NCBI Taxonomy" id="29727"/>
    <lineage>
        <taxon>Eukaryota</taxon>
        <taxon>Viridiplantae</taxon>
        <taxon>Streptophyta</taxon>
        <taxon>Embryophyta</taxon>
        <taxon>Tracheophyta</taxon>
        <taxon>Spermatophyta</taxon>
        <taxon>Magnoliopsida</taxon>
        <taxon>eudicotyledons</taxon>
        <taxon>Gunneridae</taxon>
        <taxon>Pentapetalae</taxon>
        <taxon>rosids</taxon>
        <taxon>malvids</taxon>
        <taxon>Brassicales</taxon>
        <taxon>Brassicaceae</taxon>
        <taxon>Brassiceae</taxon>
        <taxon>Eruca</taxon>
    </lineage>
</organism>
<feature type="domain" description="Pectinesterase inhibitor" evidence="1">
    <location>
        <begin position="5"/>
        <end position="80"/>
    </location>
</feature>
<dbReference type="AlphaFoldDB" id="A0ABC8J2F3"/>